<dbReference type="SUPFAM" id="SSF52743">
    <property type="entry name" value="Subtilisin-like"/>
    <property type="match status" value="1"/>
</dbReference>
<dbReference type="InterPro" id="IPR037045">
    <property type="entry name" value="S8pro/Inhibitor_I9_sf"/>
</dbReference>
<dbReference type="InterPro" id="IPR000209">
    <property type="entry name" value="Peptidase_S8/S53_dom"/>
</dbReference>
<evidence type="ECO:0000256" key="1">
    <source>
        <dbReference type="ARBA" id="ARBA00011073"/>
    </source>
</evidence>
<feature type="signal peptide" evidence="7">
    <location>
        <begin position="1"/>
        <end position="29"/>
    </location>
</feature>
<organism evidence="10 11">
    <name type="scientific">Actinomadura rubrobrunea</name>
    <dbReference type="NCBI Taxonomy" id="115335"/>
    <lineage>
        <taxon>Bacteria</taxon>
        <taxon>Bacillati</taxon>
        <taxon>Actinomycetota</taxon>
        <taxon>Actinomycetes</taxon>
        <taxon>Streptosporangiales</taxon>
        <taxon>Thermomonosporaceae</taxon>
        <taxon>Actinomadura</taxon>
    </lineage>
</organism>
<evidence type="ECO:0008006" key="12">
    <source>
        <dbReference type="Google" id="ProtNLM"/>
    </source>
</evidence>
<dbReference type="PROSITE" id="PS00138">
    <property type="entry name" value="SUBTILASE_SER"/>
    <property type="match status" value="1"/>
</dbReference>
<keyword evidence="7" id="KW-0732">Signal</keyword>
<dbReference type="Gene3D" id="3.40.50.200">
    <property type="entry name" value="Peptidase S8/S53 domain"/>
    <property type="match status" value="1"/>
</dbReference>
<feature type="domain" description="Inhibitor I9" evidence="9">
    <location>
        <begin position="53"/>
        <end position="111"/>
    </location>
</feature>
<evidence type="ECO:0000256" key="6">
    <source>
        <dbReference type="RuleBase" id="RU003355"/>
    </source>
</evidence>
<dbReference type="Pfam" id="PF00082">
    <property type="entry name" value="Peptidase_S8"/>
    <property type="match status" value="1"/>
</dbReference>
<dbReference type="PROSITE" id="PS51892">
    <property type="entry name" value="SUBTILASE"/>
    <property type="match status" value="1"/>
</dbReference>
<evidence type="ECO:0000313" key="11">
    <source>
        <dbReference type="Proteomes" id="UP001165124"/>
    </source>
</evidence>
<dbReference type="InterPro" id="IPR022398">
    <property type="entry name" value="Peptidase_S8_His-AS"/>
</dbReference>
<comment type="caution">
    <text evidence="10">The sequence shown here is derived from an EMBL/GenBank/DDBJ whole genome shotgun (WGS) entry which is preliminary data.</text>
</comment>
<evidence type="ECO:0000256" key="5">
    <source>
        <dbReference type="PROSITE-ProRule" id="PRU01240"/>
    </source>
</evidence>
<feature type="active site" description="Charge relay system" evidence="5">
    <location>
        <position position="183"/>
    </location>
</feature>
<feature type="domain" description="Peptidase S8/S53" evidence="8">
    <location>
        <begin position="142"/>
        <end position="369"/>
    </location>
</feature>
<dbReference type="Gene3D" id="3.30.70.80">
    <property type="entry name" value="Peptidase S8 propeptide/proteinase inhibitor I9"/>
    <property type="match status" value="1"/>
</dbReference>
<evidence type="ECO:0000256" key="7">
    <source>
        <dbReference type="SAM" id="SignalP"/>
    </source>
</evidence>
<evidence type="ECO:0000259" key="8">
    <source>
        <dbReference type="Pfam" id="PF00082"/>
    </source>
</evidence>
<dbReference type="PROSITE" id="PS00136">
    <property type="entry name" value="SUBTILASE_ASP"/>
    <property type="match status" value="1"/>
</dbReference>
<reference evidence="10" key="1">
    <citation type="submission" date="2023-02" db="EMBL/GenBank/DDBJ databases">
        <title>Actinomadura rubrobrunea NBRC 14622.</title>
        <authorList>
            <person name="Ichikawa N."/>
            <person name="Sato H."/>
            <person name="Tonouchi N."/>
        </authorList>
    </citation>
    <scope>NUCLEOTIDE SEQUENCE</scope>
    <source>
        <strain evidence="10">NBRC 14622</strain>
    </source>
</reference>
<dbReference type="InterPro" id="IPR015500">
    <property type="entry name" value="Peptidase_S8_subtilisin-rel"/>
</dbReference>
<evidence type="ECO:0000313" key="10">
    <source>
        <dbReference type="EMBL" id="GLW64387.1"/>
    </source>
</evidence>
<protein>
    <recommendedName>
        <fullName evidence="12">S8 family peptidase</fullName>
    </recommendedName>
</protein>
<evidence type="ECO:0000256" key="3">
    <source>
        <dbReference type="ARBA" id="ARBA00022801"/>
    </source>
</evidence>
<dbReference type="InterPro" id="IPR034193">
    <property type="entry name" value="PCSK9_ProteinaseK-like"/>
</dbReference>
<dbReference type="InterPro" id="IPR010259">
    <property type="entry name" value="S8pro/Inhibitor_I9"/>
</dbReference>
<evidence type="ECO:0000256" key="4">
    <source>
        <dbReference type="ARBA" id="ARBA00022825"/>
    </source>
</evidence>
<dbReference type="AlphaFoldDB" id="A0A9W6PVG6"/>
<dbReference type="InterPro" id="IPR050131">
    <property type="entry name" value="Peptidase_S8_subtilisin-like"/>
</dbReference>
<gene>
    <name evidence="10" type="ORF">Arub01_26310</name>
</gene>
<dbReference type="SUPFAM" id="SSF54897">
    <property type="entry name" value="Protease propeptides/inhibitors"/>
    <property type="match status" value="1"/>
</dbReference>
<name>A0A9W6PVG6_9ACTN</name>
<dbReference type="PANTHER" id="PTHR43806">
    <property type="entry name" value="PEPTIDASE S8"/>
    <property type="match status" value="1"/>
</dbReference>
<keyword evidence="11" id="KW-1185">Reference proteome</keyword>
<dbReference type="PRINTS" id="PR00723">
    <property type="entry name" value="SUBTILISIN"/>
</dbReference>
<keyword evidence="3 5" id="KW-0378">Hydrolase</keyword>
<dbReference type="InterPro" id="IPR036852">
    <property type="entry name" value="Peptidase_S8/S53_dom_sf"/>
</dbReference>
<dbReference type="FunFam" id="3.40.50.200:FF:000014">
    <property type="entry name" value="Proteinase K"/>
    <property type="match status" value="1"/>
</dbReference>
<dbReference type="Pfam" id="PF05922">
    <property type="entry name" value="Inhibitor_I9"/>
    <property type="match status" value="1"/>
</dbReference>
<dbReference type="RefSeq" id="WP_067911917.1">
    <property type="nucleotide sequence ID" value="NZ_BSRZ01000005.1"/>
</dbReference>
<evidence type="ECO:0000256" key="2">
    <source>
        <dbReference type="ARBA" id="ARBA00022670"/>
    </source>
</evidence>
<dbReference type="PANTHER" id="PTHR43806:SF11">
    <property type="entry name" value="CEREVISIN-RELATED"/>
    <property type="match status" value="1"/>
</dbReference>
<keyword evidence="2 5" id="KW-0645">Protease</keyword>
<dbReference type="PROSITE" id="PS00137">
    <property type="entry name" value="SUBTILASE_HIS"/>
    <property type="match status" value="1"/>
</dbReference>
<dbReference type="InterPro" id="IPR023827">
    <property type="entry name" value="Peptidase_S8_Asp-AS"/>
</dbReference>
<evidence type="ECO:0000259" key="9">
    <source>
        <dbReference type="Pfam" id="PF05922"/>
    </source>
</evidence>
<proteinExistence type="inferred from homology"/>
<dbReference type="InterPro" id="IPR023828">
    <property type="entry name" value="Peptidase_S8_Ser-AS"/>
</dbReference>
<dbReference type="Proteomes" id="UP001165124">
    <property type="component" value="Unassembled WGS sequence"/>
</dbReference>
<dbReference type="CDD" id="cd04077">
    <property type="entry name" value="Peptidases_S8_PCSK9_ProteinaseK_like"/>
    <property type="match status" value="1"/>
</dbReference>
<dbReference type="EMBL" id="BSRZ01000005">
    <property type="protein sequence ID" value="GLW64387.1"/>
    <property type="molecule type" value="Genomic_DNA"/>
</dbReference>
<keyword evidence="4 5" id="KW-0720">Serine protease</keyword>
<sequence>MRPVPPRLFLVTGAVASAVVVGAAPLALAAPEPVRVEVTAARGTPVPGSYIVTLKDGASAASTAARVKARSVRRFGGALNGFAATLNTEQLDELRRRRDVVAIEQDQIYRATAKQSSPPWGLDRIDQRKLPLSKSYSYKNTGSGVTAYVIDSGIAWSHPQFEGRAKSVWHAPSFSDGWDCDGHGTHVAGTIGAKTYGVAKKVNLRSLRVLDCQGNGRLSDVIAAVDWTRKNAVKPAVANLSLGGPKSTALNTALTNLSKSGVFVAVAAGNENKNACNYSPASAGWVQAVGAATIHDNRATFSNYGSCVDIFAPGYGITSAWPGGGKASLTGTSMASPHVAGVAALYLQTHRSASFPTVQKWLNDNATKSRLGRIPKGTANRLLYKAGL</sequence>
<feature type="active site" description="Charge relay system" evidence="5">
    <location>
        <position position="333"/>
    </location>
</feature>
<comment type="similarity">
    <text evidence="1 5 6">Belongs to the peptidase S8 family.</text>
</comment>
<dbReference type="GO" id="GO:0005615">
    <property type="term" value="C:extracellular space"/>
    <property type="evidence" value="ECO:0007669"/>
    <property type="project" value="TreeGrafter"/>
</dbReference>
<dbReference type="GO" id="GO:0004252">
    <property type="term" value="F:serine-type endopeptidase activity"/>
    <property type="evidence" value="ECO:0007669"/>
    <property type="project" value="UniProtKB-UniRule"/>
</dbReference>
<dbReference type="GO" id="GO:0006508">
    <property type="term" value="P:proteolysis"/>
    <property type="evidence" value="ECO:0007669"/>
    <property type="project" value="UniProtKB-KW"/>
</dbReference>
<accession>A0A9W6PVG6</accession>
<feature type="active site" description="Charge relay system" evidence="5">
    <location>
        <position position="151"/>
    </location>
</feature>
<feature type="chain" id="PRO_5040924702" description="S8 family peptidase" evidence="7">
    <location>
        <begin position="30"/>
        <end position="388"/>
    </location>
</feature>